<dbReference type="EMBL" id="KE148154">
    <property type="protein sequence ID" value="EPE06010.1"/>
    <property type="molecule type" value="Genomic_DNA"/>
</dbReference>
<dbReference type="eggNOG" id="ENOG502SMGS">
    <property type="taxonomic scope" value="Eukaryota"/>
</dbReference>
<dbReference type="SUPFAM" id="SSF56112">
    <property type="entry name" value="Protein kinase-like (PK-like)"/>
    <property type="match status" value="1"/>
</dbReference>
<sequence>MAAEQQDIQVLSQLINDEHGKYRVRVGERVHYITIAGDVFDEDTMCRPYLLIPQLPNLPPGAWTTMNIARDAAGSLVSTISTDPLPKVKALWHARHVDVLSLPQTRRFRSGVHEVQWTQDSVDVPGGAAVAAVAKIACFSWDIARIERETQAYSVLADLEPPIAPRFLGHITENGRPMGLLLEKVDGEPAGSADLAACEAVMGKLHDAGLVHGDPNRYNFVVDRRPGGGIRLVDFEFASNFDEETARAELLSLPAELSEETGRGGTVERPE</sequence>
<keyword evidence="2" id="KW-1185">Reference proteome</keyword>
<dbReference type="OrthoDB" id="2687876at2759"/>
<organism evidence="1 2">
    <name type="scientific">Ophiostoma piceae (strain UAMH 11346)</name>
    <name type="common">Sap stain fungus</name>
    <dbReference type="NCBI Taxonomy" id="1262450"/>
    <lineage>
        <taxon>Eukaryota</taxon>
        <taxon>Fungi</taxon>
        <taxon>Dikarya</taxon>
        <taxon>Ascomycota</taxon>
        <taxon>Pezizomycotina</taxon>
        <taxon>Sordariomycetes</taxon>
        <taxon>Sordariomycetidae</taxon>
        <taxon>Ophiostomatales</taxon>
        <taxon>Ophiostomataceae</taxon>
        <taxon>Ophiostoma</taxon>
    </lineage>
</organism>
<gene>
    <name evidence="1" type="ORF">F503_02839</name>
</gene>
<dbReference type="InterPro" id="IPR011009">
    <property type="entry name" value="Kinase-like_dom_sf"/>
</dbReference>
<reference evidence="1 2" key="1">
    <citation type="journal article" date="2013" name="BMC Genomics">
        <title>The genome and transcriptome of the pine saprophyte Ophiostoma piceae, and a comparison with the bark beetle-associated pine pathogen Grosmannia clavigera.</title>
        <authorList>
            <person name="Haridas S."/>
            <person name="Wang Y."/>
            <person name="Lim L."/>
            <person name="Massoumi Alamouti S."/>
            <person name="Jackman S."/>
            <person name="Docking R."/>
            <person name="Robertson G."/>
            <person name="Birol I."/>
            <person name="Bohlmann J."/>
            <person name="Breuil C."/>
        </authorList>
    </citation>
    <scope>NUCLEOTIDE SEQUENCE [LARGE SCALE GENOMIC DNA]</scope>
    <source>
        <strain evidence="1 2">UAMH 11346</strain>
    </source>
</reference>
<protein>
    <submittedName>
        <fullName evidence="1">Alpha-galactosidase a</fullName>
    </submittedName>
</protein>
<evidence type="ECO:0000313" key="2">
    <source>
        <dbReference type="Proteomes" id="UP000016923"/>
    </source>
</evidence>
<dbReference type="OMA" id="TWHPRHI"/>
<dbReference type="HOGENOM" id="CLU_064787_2_0_1"/>
<dbReference type="Proteomes" id="UP000016923">
    <property type="component" value="Unassembled WGS sequence"/>
</dbReference>
<proteinExistence type="predicted"/>
<dbReference type="AlphaFoldDB" id="S3CYK9"/>
<accession>S3CYK9</accession>
<evidence type="ECO:0000313" key="1">
    <source>
        <dbReference type="EMBL" id="EPE06010.1"/>
    </source>
</evidence>
<name>S3CYK9_OPHP1</name>
<dbReference type="STRING" id="1262450.S3CYK9"/>
<dbReference type="VEuPathDB" id="FungiDB:F503_02839"/>
<dbReference type="Gene3D" id="1.10.510.10">
    <property type="entry name" value="Transferase(Phosphotransferase) domain 1"/>
    <property type="match status" value="1"/>
</dbReference>